<dbReference type="EMBL" id="PHQP01000006">
    <property type="protein sequence ID" value="RAV34747.1"/>
    <property type="molecule type" value="Genomic_DNA"/>
</dbReference>
<sequence>MIQSRHPIPEPTPKRIIPDHAPDTTHPAVRAAIDRAISEHEEHWRDTYLQDRARRIEDSHLTVAEWAMLTLAVLSLLVIICMVGYAVAAILTHGGGQ</sequence>
<proteinExistence type="predicted"/>
<evidence type="ECO:0000313" key="4">
    <source>
        <dbReference type="Proteomes" id="UP000251047"/>
    </source>
</evidence>
<organism evidence="3 4">
    <name type="scientific">Corynebacterium heidelbergense</name>
    <dbReference type="NCBI Taxonomy" id="2055947"/>
    <lineage>
        <taxon>Bacteria</taxon>
        <taxon>Bacillati</taxon>
        <taxon>Actinomycetota</taxon>
        <taxon>Actinomycetes</taxon>
        <taxon>Mycobacteriales</taxon>
        <taxon>Corynebacteriaceae</taxon>
        <taxon>Corynebacterium</taxon>
    </lineage>
</organism>
<accession>A0A364VDM8</accession>
<dbReference type="AlphaFoldDB" id="A0A364VDM8"/>
<evidence type="ECO:0000256" key="2">
    <source>
        <dbReference type="SAM" id="Phobius"/>
    </source>
</evidence>
<keyword evidence="2" id="KW-1133">Transmembrane helix</keyword>
<dbReference type="RefSeq" id="WP_112768755.1">
    <property type="nucleotide sequence ID" value="NZ_CP063191.1"/>
</dbReference>
<feature type="compositionally biased region" description="Basic and acidic residues" evidence="1">
    <location>
        <begin position="12"/>
        <end position="23"/>
    </location>
</feature>
<reference evidence="3 4" key="1">
    <citation type="journal article" date="2018" name="Syst. Appl. Microbiol.">
        <title>Corynebacterium heidelbergense sp. nov., isolated from the preen glands of Egyptian geese (Alopochen aegyptiacus).</title>
        <authorList>
            <person name="Braun M.S."/>
            <person name="Wang E."/>
            <person name="Zimmermann S."/>
            <person name="Wink M."/>
        </authorList>
    </citation>
    <scope>NUCLEOTIDE SEQUENCE [LARGE SCALE GENOMIC DNA]</scope>
    <source>
        <strain evidence="3 4">DSM 104638</strain>
    </source>
</reference>
<dbReference type="Proteomes" id="UP000251047">
    <property type="component" value="Unassembled WGS sequence"/>
</dbReference>
<feature type="region of interest" description="Disordered" evidence="1">
    <location>
        <begin position="1"/>
        <end position="24"/>
    </location>
</feature>
<evidence type="ECO:0000313" key="3">
    <source>
        <dbReference type="EMBL" id="RAV34747.1"/>
    </source>
</evidence>
<keyword evidence="2" id="KW-0472">Membrane</keyword>
<evidence type="ECO:0000256" key="1">
    <source>
        <dbReference type="SAM" id="MobiDB-lite"/>
    </source>
</evidence>
<protein>
    <submittedName>
        <fullName evidence="3">Uncharacterized protein</fullName>
    </submittedName>
</protein>
<comment type="caution">
    <text evidence="3">The sequence shown here is derived from an EMBL/GenBank/DDBJ whole genome shotgun (WGS) entry which is preliminary data.</text>
</comment>
<name>A0A364VDM8_9CORY</name>
<gene>
    <name evidence="3" type="ORF">CWC39_01480</name>
</gene>
<feature type="transmembrane region" description="Helical" evidence="2">
    <location>
        <begin position="66"/>
        <end position="91"/>
    </location>
</feature>
<keyword evidence="2" id="KW-0812">Transmembrane</keyword>